<dbReference type="PANTHER" id="PTHR24340">
    <property type="entry name" value="HOMEOBOX PROTEIN NKX"/>
    <property type="match status" value="1"/>
</dbReference>
<dbReference type="GO" id="GO:0000978">
    <property type="term" value="F:RNA polymerase II cis-regulatory region sequence-specific DNA binding"/>
    <property type="evidence" value="ECO:0007669"/>
    <property type="project" value="TreeGrafter"/>
</dbReference>
<accession>A0A3Q2DM35</accession>
<feature type="region of interest" description="Disordered" evidence="7">
    <location>
        <begin position="59"/>
        <end position="146"/>
    </location>
</feature>
<dbReference type="Proteomes" id="UP000265020">
    <property type="component" value="Unassembled WGS sequence"/>
</dbReference>
<dbReference type="AlphaFoldDB" id="A0A3Q2DM35"/>
<proteinExistence type="predicted"/>
<name>A0A3Q2DM35_CYPVA</name>
<dbReference type="OMA" id="YGLMYPQ"/>
<evidence type="ECO:0000256" key="2">
    <source>
        <dbReference type="ARBA" id="ARBA00023125"/>
    </source>
</evidence>
<evidence type="ECO:0000259" key="8">
    <source>
        <dbReference type="PROSITE" id="PS50071"/>
    </source>
</evidence>
<dbReference type="Pfam" id="PF00046">
    <property type="entry name" value="Homeodomain"/>
    <property type="match status" value="1"/>
</dbReference>
<dbReference type="InterPro" id="IPR050394">
    <property type="entry name" value="Homeobox_NK-like"/>
</dbReference>
<evidence type="ECO:0000256" key="3">
    <source>
        <dbReference type="ARBA" id="ARBA00023155"/>
    </source>
</evidence>
<feature type="region of interest" description="Disordered" evidence="7">
    <location>
        <begin position="390"/>
        <end position="411"/>
    </location>
</feature>
<dbReference type="CTD" id="79923"/>
<dbReference type="GO" id="GO:0005634">
    <property type="term" value="C:nucleus"/>
    <property type="evidence" value="ECO:0007669"/>
    <property type="project" value="UniProtKB-SubCell"/>
</dbReference>
<dbReference type="Gene3D" id="1.10.10.60">
    <property type="entry name" value="Homeodomain-like"/>
    <property type="match status" value="1"/>
</dbReference>
<dbReference type="InterPro" id="IPR001356">
    <property type="entry name" value="HD"/>
</dbReference>
<dbReference type="InterPro" id="IPR017970">
    <property type="entry name" value="Homeobox_CS"/>
</dbReference>
<evidence type="ECO:0000256" key="6">
    <source>
        <dbReference type="RuleBase" id="RU000682"/>
    </source>
</evidence>
<dbReference type="GeneID" id="107098537"/>
<dbReference type="STRING" id="28743.ENSCVAP00000020721"/>
<dbReference type="GO" id="GO:0000981">
    <property type="term" value="F:DNA-binding transcription factor activity, RNA polymerase II-specific"/>
    <property type="evidence" value="ECO:0007669"/>
    <property type="project" value="InterPro"/>
</dbReference>
<evidence type="ECO:0000313" key="10">
    <source>
        <dbReference type="Proteomes" id="UP000265020"/>
    </source>
</evidence>
<evidence type="ECO:0000256" key="4">
    <source>
        <dbReference type="ARBA" id="ARBA00023242"/>
    </source>
</evidence>
<dbReference type="PANTHER" id="PTHR24340:SF112">
    <property type="entry name" value="VENT HOMEOBOX"/>
    <property type="match status" value="1"/>
</dbReference>
<dbReference type="Ensembl" id="ENSCVAT00000013613.1">
    <property type="protein sequence ID" value="ENSCVAP00000020721.1"/>
    <property type="gene ID" value="ENSCVAG00000002288.1"/>
</dbReference>
<feature type="DNA-binding region" description="Homeobox" evidence="5">
    <location>
        <begin position="213"/>
        <end position="272"/>
    </location>
</feature>
<dbReference type="RefSeq" id="XP_015251761.1">
    <property type="nucleotide sequence ID" value="XM_015396275.1"/>
</dbReference>
<dbReference type="GeneTree" id="ENSGT00520000059940"/>
<keyword evidence="2 5" id="KW-0238">DNA-binding</keyword>
<feature type="domain" description="Homeobox" evidence="8">
    <location>
        <begin position="211"/>
        <end position="271"/>
    </location>
</feature>
<evidence type="ECO:0000256" key="1">
    <source>
        <dbReference type="ARBA" id="ARBA00004123"/>
    </source>
</evidence>
<reference evidence="9" key="1">
    <citation type="submission" date="2025-08" db="UniProtKB">
        <authorList>
            <consortium name="Ensembl"/>
        </authorList>
    </citation>
    <scope>IDENTIFICATION</scope>
</reference>
<dbReference type="CDD" id="cd00086">
    <property type="entry name" value="homeodomain"/>
    <property type="match status" value="1"/>
</dbReference>
<sequence length="411" mass="45688">MAEWKTQVTYSYNPSYQTYYGVLYQPMAGQNHLPAWSDSGLTDLSSYNGGATQSVATDINTTMTGEESPPRSPESRNCYPGTELSYLHDSHEGQLTLAAPPPEIYGGAGEVRRARSDSISDSEAHTSPDSWSSVSSREGSLPHVDPTTWVERDVCEEPLIRSPGGSEDVSSSLVDSPQNLVVQENEANNSPIHAQAPFPAPKKNCTATSTNPKAKVRSAFSESQMNALVQRFSVQRYLTPAEMKNLAEMTGLTYKQVKTWFQNRRMKLRRHQKDTSWVSERYSIRKENSYHRPVFSNMASHIPPYQADGHPQFRGHYNQHIMEATYKKTSQNLAYYLAAGSAGYPPWPTNASQAVMPNRPHPAGWAVPQGGVSFDYNPCANNYVHATTAESKDREPVSSSMNTAMVHDRNQ</sequence>
<dbReference type="PROSITE" id="PS00027">
    <property type="entry name" value="HOMEOBOX_1"/>
    <property type="match status" value="1"/>
</dbReference>
<evidence type="ECO:0000313" key="9">
    <source>
        <dbReference type="Ensembl" id="ENSCVAP00000020721.1"/>
    </source>
</evidence>
<dbReference type="GO" id="GO:0030154">
    <property type="term" value="P:cell differentiation"/>
    <property type="evidence" value="ECO:0007669"/>
    <property type="project" value="TreeGrafter"/>
</dbReference>
<keyword evidence="4 5" id="KW-0539">Nucleus</keyword>
<keyword evidence="3 5" id="KW-0371">Homeobox</keyword>
<protein>
    <submittedName>
        <fullName evidence="9">BarH-like 2 homeobox protein</fullName>
    </submittedName>
</protein>
<dbReference type="SMART" id="SM00389">
    <property type="entry name" value="HOX"/>
    <property type="match status" value="1"/>
</dbReference>
<reference evidence="9" key="2">
    <citation type="submission" date="2025-09" db="UniProtKB">
        <authorList>
            <consortium name="Ensembl"/>
        </authorList>
    </citation>
    <scope>IDENTIFICATION</scope>
</reference>
<organism evidence="9 10">
    <name type="scientific">Cyprinodon variegatus</name>
    <name type="common">Sheepshead minnow</name>
    <dbReference type="NCBI Taxonomy" id="28743"/>
    <lineage>
        <taxon>Eukaryota</taxon>
        <taxon>Metazoa</taxon>
        <taxon>Chordata</taxon>
        <taxon>Craniata</taxon>
        <taxon>Vertebrata</taxon>
        <taxon>Euteleostomi</taxon>
        <taxon>Actinopterygii</taxon>
        <taxon>Neopterygii</taxon>
        <taxon>Teleostei</taxon>
        <taxon>Neoteleostei</taxon>
        <taxon>Acanthomorphata</taxon>
        <taxon>Ovalentaria</taxon>
        <taxon>Atherinomorphae</taxon>
        <taxon>Cyprinodontiformes</taxon>
        <taxon>Cyprinodontidae</taxon>
        <taxon>Cyprinodon</taxon>
    </lineage>
</organism>
<keyword evidence="10" id="KW-1185">Reference proteome</keyword>
<evidence type="ECO:0000256" key="5">
    <source>
        <dbReference type="PROSITE-ProRule" id="PRU00108"/>
    </source>
</evidence>
<feature type="compositionally biased region" description="Basic and acidic residues" evidence="7">
    <location>
        <begin position="110"/>
        <end position="126"/>
    </location>
</feature>
<dbReference type="InterPro" id="IPR009057">
    <property type="entry name" value="Homeodomain-like_sf"/>
</dbReference>
<comment type="subcellular location">
    <subcellularLocation>
        <location evidence="1 5 6">Nucleus</location>
    </subcellularLocation>
</comment>
<dbReference type="SUPFAM" id="SSF46689">
    <property type="entry name" value="Homeodomain-like"/>
    <property type="match status" value="1"/>
</dbReference>
<dbReference type="OrthoDB" id="6159439at2759"/>
<evidence type="ECO:0000256" key="7">
    <source>
        <dbReference type="SAM" id="MobiDB-lite"/>
    </source>
</evidence>
<dbReference type="KEGG" id="cvg:107098537"/>
<feature type="compositionally biased region" description="Polar residues" evidence="7">
    <location>
        <begin position="127"/>
        <end position="138"/>
    </location>
</feature>
<dbReference type="PROSITE" id="PS50071">
    <property type="entry name" value="HOMEOBOX_2"/>
    <property type="match status" value="1"/>
</dbReference>